<organism evidence="2 3">
    <name type="scientific">Cirrhinus mrigala</name>
    <name type="common">Mrigala</name>
    <dbReference type="NCBI Taxonomy" id="683832"/>
    <lineage>
        <taxon>Eukaryota</taxon>
        <taxon>Metazoa</taxon>
        <taxon>Chordata</taxon>
        <taxon>Craniata</taxon>
        <taxon>Vertebrata</taxon>
        <taxon>Euteleostomi</taxon>
        <taxon>Actinopterygii</taxon>
        <taxon>Neopterygii</taxon>
        <taxon>Teleostei</taxon>
        <taxon>Ostariophysi</taxon>
        <taxon>Cypriniformes</taxon>
        <taxon>Cyprinidae</taxon>
        <taxon>Labeoninae</taxon>
        <taxon>Labeonini</taxon>
        <taxon>Cirrhinus</taxon>
    </lineage>
</organism>
<feature type="non-terminal residue" evidence="2">
    <location>
        <position position="55"/>
    </location>
</feature>
<dbReference type="PROSITE" id="PS51257">
    <property type="entry name" value="PROKAR_LIPOPROTEIN"/>
    <property type="match status" value="1"/>
</dbReference>
<evidence type="ECO:0000313" key="2">
    <source>
        <dbReference type="EMBL" id="KAL0179026.1"/>
    </source>
</evidence>
<dbReference type="InterPro" id="IPR003886">
    <property type="entry name" value="NIDO_dom"/>
</dbReference>
<sequence>MKISLLRSGTTLTTITAACSHIRSTQDINQYFPQKNFTASWVFVVTWKYGPQQRP</sequence>
<name>A0ABD0Q2J3_CIRMR</name>
<proteinExistence type="predicted"/>
<protein>
    <recommendedName>
        <fullName evidence="1">NIDO domain-containing protein</fullName>
    </recommendedName>
</protein>
<feature type="domain" description="NIDO" evidence="1">
    <location>
        <begin position="23"/>
        <end position="48"/>
    </location>
</feature>
<evidence type="ECO:0000313" key="3">
    <source>
        <dbReference type="Proteomes" id="UP001529510"/>
    </source>
</evidence>
<dbReference type="Pfam" id="PF06119">
    <property type="entry name" value="NIDO"/>
    <property type="match status" value="1"/>
</dbReference>
<accession>A0ABD0Q2J3</accession>
<dbReference type="AlphaFoldDB" id="A0ABD0Q2J3"/>
<evidence type="ECO:0000259" key="1">
    <source>
        <dbReference type="Pfam" id="PF06119"/>
    </source>
</evidence>
<reference evidence="2 3" key="1">
    <citation type="submission" date="2024-05" db="EMBL/GenBank/DDBJ databases">
        <title>Genome sequencing and assembly of Indian major carp, Cirrhinus mrigala (Hamilton, 1822).</title>
        <authorList>
            <person name="Mohindra V."/>
            <person name="Chowdhury L.M."/>
            <person name="Lal K."/>
            <person name="Jena J.K."/>
        </authorList>
    </citation>
    <scope>NUCLEOTIDE SEQUENCE [LARGE SCALE GENOMIC DNA]</scope>
    <source>
        <strain evidence="2">CM1030</strain>
        <tissue evidence="2">Blood</tissue>
    </source>
</reference>
<keyword evidence="3" id="KW-1185">Reference proteome</keyword>
<gene>
    <name evidence="2" type="ORF">M9458_024468</name>
</gene>
<comment type="caution">
    <text evidence="2">The sequence shown here is derived from an EMBL/GenBank/DDBJ whole genome shotgun (WGS) entry which is preliminary data.</text>
</comment>
<dbReference type="Proteomes" id="UP001529510">
    <property type="component" value="Unassembled WGS sequence"/>
</dbReference>
<dbReference type="EMBL" id="JAMKFB020000012">
    <property type="protein sequence ID" value="KAL0179026.1"/>
    <property type="molecule type" value="Genomic_DNA"/>
</dbReference>